<feature type="transmembrane region" description="Helical" evidence="10">
    <location>
        <begin position="96"/>
        <end position="117"/>
    </location>
</feature>
<dbReference type="Proteomes" id="UP000474630">
    <property type="component" value="Chromosome"/>
</dbReference>
<feature type="domain" description="Sulfatase N-terminal" evidence="11">
    <location>
        <begin position="720"/>
        <end position="970"/>
    </location>
</feature>
<keyword evidence="6 10" id="KW-1133">Transmembrane helix</keyword>
<organism evidence="13 14">
    <name type="scientific">Draconibacterium halophilum</name>
    <dbReference type="NCBI Taxonomy" id="2706887"/>
    <lineage>
        <taxon>Bacteria</taxon>
        <taxon>Pseudomonadati</taxon>
        <taxon>Bacteroidota</taxon>
        <taxon>Bacteroidia</taxon>
        <taxon>Marinilabiliales</taxon>
        <taxon>Prolixibacteraceae</taxon>
        <taxon>Draconibacterium</taxon>
    </lineage>
</organism>
<keyword evidence="5" id="KW-0653">Protein transport</keyword>
<evidence type="ECO:0000256" key="5">
    <source>
        <dbReference type="ARBA" id="ARBA00022927"/>
    </source>
</evidence>
<feature type="transmembrane region" description="Helical" evidence="10">
    <location>
        <begin position="366"/>
        <end position="386"/>
    </location>
</feature>
<dbReference type="CDD" id="cd20070">
    <property type="entry name" value="5TM_YidC_Alb3"/>
    <property type="match status" value="1"/>
</dbReference>
<dbReference type="GO" id="GO:0005886">
    <property type="term" value="C:plasma membrane"/>
    <property type="evidence" value="ECO:0007669"/>
    <property type="project" value="UniProtKB-SubCell"/>
</dbReference>
<dbReference type="PANTHER" id="PTHR12428:SF65">
    <property type="entry name" value="CYTOCHROME C OXIDASE ASSEMBLY PROTEIN COX18, MITOCHONDRIAL"/>
    <property type="match status" value="1"/>
</dbReference>
<name>A0A6C0RI20_9BACT</name>
<dbReference type="GO" id="GO:0015031">
    <property type="term" value="P:protein transport"/>
    <property type="evidence" value="ECO:0007669"/>
    <property type="project" value="UniProtKB-KW"/>
</dbReference>
<evidence type="ECO:0000256" key="2">
    <source>
        <dbReference type="ARBA" id="ARBA00022448"/>
    </source>
</evidence>
<evidence type="ECO:0000256" key="10">
    <source>
        <dbReference type="SAM" id="Phobius"/>
    </source>
</evidence>
<feature type="domain" description="Membrane insertase YidC/Oxa/ALB C-terminal" evidence="12">
    <location>
        <begin position="26"/>
        <end position="212"/>
    </location>
</feature>
<feature type="transmembrane region" description="Helical" evidence="10">
    <location>
        <begin position="392"/>
        <end position="413"/>
    </location>
</feature>
<feature type="transmembrane region" description="Helical" evidence="10">
    <location>
        <begin position="420"/>
        <end position="445"/>
    </location>
</feature>
<dbReference type="EMBL" id="CP048409">
    <property type="protein sequence ID" value="QIA09717.1"/>
    <property type="molecule type" value="Genomic_DNA"/>
</dbReference>
<dbReference type="KEGG" id="drc:G0Q07_19290"/>
<evidence type="ECO:0000256" key="9">
    <source>
        <dbReference type="RuleBase" id="RU003945"/>
    </source>
</evidence>
<dbReference type="GO" id="GO:0051205">
    <property type="term" value="P:protein insertion into membrane"/>
    <property type="evidence" value="ECO:0007669"/>
    <property type="project" value="TreeGrafter"/>
</dbReference>
<dbReference type="Gene3D" id="3.40.720.10">
    <property type="entry name" value="Alkaline Phosphatase, subunit A"/>
    <property type="match status" value="1"/>
</dbReference>
<dbReference type="NCBIfam" id="TIGR03592">
    <property type="entry name" value="yidC_oxa1_cterm"/>
    <property type="match status" value="1"/>
</dbReference>
<evidence type="ECO:0000256" key="6">
    <source>
        <dbReference type="ARBA" id="ARBA00022989"/>
    </source>
</evidence>
<evidence type="ECO:0000256" key="4">
    <source>
        <dbReference type="ARBA" id="ARBA00022692"/>
    </source>
</evidence>
<evidence type="ECO:0000256" key="1">
    <source>
        <dbReference type="ARBA" id="ARBA00004651"/>
    </source>
</evidence>
<evidence type="ECO:0000313" key="14">
    <source>
        <dbReference type="Proteomes" id="UP000474630"/>
    </source>
</evidence>
<feature type="transmembrane region" description="Helical" evidence="10">
    <location>
        <begin position="262"/>
        <end position="280"/>
    </location>
</feature>
<dbReference type="AlphaFoldDB" id="A0A6C0RI20"/>
<proteinExistence type="inferred from homology"/>
<sequence length="1070" mass="124759">MDKIFSPFIFLVRTIFEVGYNLTGSYGVAILLLSFAISLLLLPIFIYIEKAKKSDDAVKKRMQPLIDEIKQVYTGQERYYYLKTLNRQFGYSHFKALVPILSLLVQIPFFIAAYQYLDNLEAIEGVSFGPLDDLSKPDHLFGIVNVLPILMTVVNLLTAWFYTRHGNTSERKQMVVIAGVFLVLLFNLPSGLVLYWTMNNVFAFLRLFITNREVFKQSDKAVTSMSSSTLLPAVFFVLTFLTVIGQINWALSRSLEPLPARILASLFGSMLLTSLIGLLFRSFRITVREDIRKNKKQYFQTTQWSVIVALLAVVYWSITHRFDHFIGLALQLSGAAILIVWWCILIKTPVQKATHKIQTLDIDHRYIYIAFAAVIYFYLSGKYYYHGVNNELLVLSGIVLIPLQILLAIRFFSTKYRGSLLWSLSLIISSILMLIQIEIFLVTMRNSFVLFSWLSLPESIKEQCNFASIIFAGILSSVLPFYFAIKRKPEQKNDFSRKWIIAFALVTFYLVTLVFWWKPMMVYASFPYNFNFVATDIIENNFSIAAYSFLFALILFLVAPNKLRKGLTKLMLGLSILFYVNTFLVPVNVGTLQDAMFSEENKLAFNLWFYVLEFAFIIAAMTFVSFLIKKNYHKYVSIAFIAFIILTIGQSSYVAGTKGNLFVEKKGDKNGVAVEKVIPFSQTKENILFFIPDGLQGWYMKDLLEEHPEYKEIFKGFKWYPNTVSTSNFTYASMPAMMCGDDFNIANMNAMDEESILKKYRLATETFYDRIKENDYYFSSGKMGYSSVDYDRFDNFIPWWDPSWDKVLKLGSSVEIWYTRFWENSLFYGAPLCLKPIIYNERDWLVQFNESYQKNNETIPHYFVQILPNISVNTSTDKNFIFFHTSYTHAPWNVVENGQITKNISPYRNQVKFFKDFSKWMKWLQENNVYDNTKIVIASDHGPEWYHYDGKADVDVPLENYNYDKFRKDLFLRLNCLMLVKDFNAEGPLQEDWRTMSNADVPSILFNDNDPTQGEEQVGREIYTFLTWWHQDLKTRSKYNIRQSFKVKGNIYDYDNWEQMEANEQEKTDE</sequence>
<feature type="transmembrane region" description="Helical" evidence="10">
    <location>
        <begin position="301"/>
        <end position="318"/>
    </location>
</feature>
<feature type="transmembrane region" description="Helical" evidence="10">
    <location>
        <begin position="497"/>
        <end position="517"/>
    </location>
</feature>
<feature type="transmembrane region" description="Helical" evidence="10">
    <location>
        <begin position="465"/>
        <end position="485"/>
    </location>
</feature>
<feature type="transmembrane region" description="Helical" evidence="10">
    <location>
        <begin position="570"/>
        <end position="587"/>
    </location>
</feature>
<evidence type="ECO:0000313" key="13">
    <source>
        <dbReference type="EMBL" id="QIA09717.1"/>
    </source>
</evidence>
<gene>
    <name evidence="13" type="primary">yidC</name>
    <name evidence="13" type="ORF">G0Q07_19290</name>
</gene>
<comment type="subcellular location">
    <subcellularLocation>
        <location evidence="1">Cell membrane</location>
        <topology evidence="1">Multi-pass membrane protein</topology>
    </subcellularLocation>
    <subcellularLocation>
        <location evidence="9">Membrane</location>
        <topology evidence="9">Multi-pass membrane protein</topology>
    </subcellularLocation>
</comment>
<keyword evidence="4 9" id="KW-0812">Transmembrane</keyword>
<evidence type="ECO:0000259" key="12">
    <source>
        <dbReference type="Pfam" id="PF02096"/>
    </source>
</evidence>
<dbReference type="Pfam" id="PF00884">
    <property type="entry name" value="Sulfatase"/>
    <property type="match status" value="1"/>
</dbReference>
<dbReference type="GO" id="GO:0032977">
    <property type="term" value="F:membrane insertase activity"/>
    <property type="evidence" value="ECO:0007669"/>
    <property type="project" value="InterPro"/>
</dbReference>
<feature type="transmembrane region" description="Helical" evidence="10">
    <location>
        <begin position="140"/>
        <end position="161"/>
    </location>
</feature>
<feature type="transmembrane region" description="Helical" evidence="10">
    <location>
        <begin position="173"/>
        <end position="188"/>
    </location>
</feature>
<dbReference type="InterPro" id="IPR000917">
    <property type="entry name" value="Sulfatase_N"/>
</dbReference>
<keyword evidence="14" id="KW-1185">Reference proteome</keyword>
<evidence type="ECO:0000259" key="11">
    <source>
        <dbReference type="Pfam" id="PF00884"/>
    </source>
</evidence>
<dbReference type="InterPro" id="IPR047196">
    <property type="entry name" value="YidC_ALB_C"/>
</dbReference>
<accession>A0A6C0RI20</accession>
<reference evidence="13 14" key="1">
    <citation type="submission" date="2020-02" db="EMBL/GenBank/DDBJ databases">
        <title>Genome sequencing for Draconibacterium sp. strain M1.</title>
        <authorList>
            <person name="Park S.-J."/>
        </authorList>
    </citation>
    <scope>NUCLEOTIDE SEQUENCE [LARGE SCALE GENOMIC DNA]</scope>
    <source>
        <strain evidence="13 14">M1</strain>
    </source>
</reference>
<feature type="transmembrane region" description="Helical" evidence="10">
    <location>
        <begin position="26"/>
        <end position="48"/>
    </location>
</feature>
<evidence type="ECO:0000256" key="8">
    <source>
        <dbReference type="ARBA" id="ARBA00023186"/>
    </source>
</evidence>
<comment type="similarity">
    <text evidence="9">Belongs to the OXA1/ALB3/YidC family.</text>
</comment>
<dbReference type="InterPro" id="IPR017850">
    <property type="entry name" value="Alkaline_phosphatase_core_sf"/>
</dbReference>
<keyword evidence="2" id="KW-0813">Transport</keyword>
<protein>
    <submittedName>
        <fullName evidence="13">Membrane protein insertase YidC</fullName>
    </submittedName>
</protein>
<feature type="transmembrane region" description="Helical" evidence="10">
    <location>
        <begin position="635"/>
        <end position="656"/>
    </location>
</feature>
<dbReference type="InterPro" id="IPR028055">
    <property type="entry name" value="YidC/Oxa/ALB_C"/>
</dbReference>
<keyword evidence="8" id="KW-0143">Chaperone</keyword>
<feature type="transmembrane region" description="Helical" evidence="10">
    <location>
        <begin position="537"/>
        <end position="558"/>
    </location>
</feature>
<feature type="transmembrane region" description="Helical" evidence="10">
    <location>
        <begin position="324"/>
        <end position="345"/>
    </location>
</feature>
<evidence type="ECO:0000256" key="7">
    <source>
        <dbReference type="ARBA" id="ARBA00023136"/>
    </source>
</evidence>
<dbReference type="InterPro" id="IPR001708">
    <property type="entry name" value="YidC/ALB3/OXA1/COX18"/>
</dbReference>
<keyword evidence="3" id="KW-1003">Cell membrane</keyword>
<evidence type="ECO:0000256" key="3">
    <source>
        <dbReference type="ARBA" id="ARBA00022475"/>
    </source>
</evidence>
<dbReference type="Pfam" id="PF02096">
    <property type="entry name" value="60KD_IMP"/>
    <property type="match status" value="1"/>
</dbReference>
<dbReference type="PRINTS" id="PR00701">
    <property type="entry name" value="60KDINNERMP"/>
</dbReference>
<dbReference type="RefSeq" id="WP_163348686.1">
    <property type="nucleotide sequence ID" value="NZ_CP048409.1"/>
</dbReference>
<keyword evidence="7 10" id="KW-0472">Membrane</keyword>
<dbReference type="PANTHER" id="PTHR12428">
    <property type="entry name" value="OXA1"/>
    <property type="match status" value="1"/>
</dbReference>
<dbReference type="SUPFAM" id="SSF53649">
    <property type="entry name" value="Alkaline phosphatase-like"/>
    <property type="match status" value="1"/>
</dbReference>
<feature type="transmembrane region" description="Helical" evidence="10">
    <location>
        <begin position="607"/>
        <end position="628"/>
    </location>
</feature>